<reference evidence="3" key="1">
    <citation type="submission" date="2020-10" db="EMBL/GenBank/DDBJ databases">
        <authorList>
            <person name="Gilroy R."/>
        </authorList>
    </citation>
    <scope>NUCLEOTIDE SEQUENCE</scope>
    <source>
        <strain evidence="3">CHK165-10780</strain>
    </source>
</reference>
<keyword evidence="2" id="KW-0812">Transmembrane</keyword>
<dbReference type="PROSITE" id="PS51257">
    <property type="entry name" value="PROKAR_LIPOPROTEIN"/>
    <property type="match status" value="1"/>
</dbReference>
<keyword evidence="2" id="KW-0472">Membrane</keyword>
<evidence type="ECO:0000256" key="2">
    <source>
        <dbReference type="SAM" id="Phobius"/>
    </source>
</evidence>
<keyword evidence="1" id="KW-0175">Coiled coil</keyword>
<dbReference type="Proteomes" id="UP000886725">
    <property type="component" value="Unassembled WGS sequence"/>
</dbReference>
<evidence type="ECO:0000313" key="4">
    <source>
        <dbReference type="Proteomes" id="UP000886725"/>
    </source>
</evidence>
<feature type="transmembrane region" description="Helical" evidence="2">
    <location>
        <begin position="245"/>
        <end position="266"/>
    </location>
</feature>
<feature type="transmembrane region" description="Helical" evidence="2">
    <location>
        <begin position="201"/>
        <end position="225"/>
    </location>
</feature>
<sequence>MKVLIRGLLTTVMVITIFLLCSCTYVKQIINDEIISHIGRETFTTEISDSIESQMPEIDEQKKQEIKDLLDNNEQLNNIVDTISERIVADLSKDEIENIDINDDIKTFLQENKDLFIGAIGDEISEEEIDRAIDEAISETDFNQVYRDAVKSVQNDMDQDVQTVLDVYNYITSQEFLTILIIVFVVAMAITFLLQKPHYKGIVNVSIATIVSAVLVVPIALIMNMILQAILEEIDTAIALNANPIWMSAGCLLAIGILLLIVNYLIEQKKKEVAQ</sequence>
<accession>A0A9D0YZV8</accession>
<evidence type="ECO:0000313" key="3">
    <source>
        <dbReference type="EMBL" id="HIQ65022.1"/>
    </source>
</evidence>
<feature type="transmembrane region" description="Helical" evidence="2">
    <location>
        <begin position="176"/>
        <end position="194"/>
    </location>
</feature>
<gene>
    <name evidence="3" type="ORF">IAC85_04710</name>
</gene>
<protein>
    <submittedName>
        <fullName evidence="3">Uncharacterized protein</fullName>
    </submittedName>
</protein>
<name>A0A9D0YZV8_9FIRM</name>
<dbReference type="EMBL" id="DVFU01000093">
    <property type="protein sequence ID" value="HIQ65022.1"/>
    <property type="molecule type" value="Genomic_DNA"/>
</dbReference>
<organism evidence="3 4">
    <name type="scientific">Candidatus Faecenecus gallistercoris</name>
    <dbReference type="NCBI Taxonomy" id="2840793"/>
    <lineage>
        <taxon>Bacteria</taxon>
        <taxon>Bacillati</taxon>
        <taxon>Bacillota</taxon>
        <taxon>Bacillota incertae sedis</taxon>
        <taxon>Candidatus Faecenecus</taxon>
    </lineage>
</organism>
<comment type="caution">
    <text evidence="3">The sequence shown here is derived from an EMBL/GenBank/DDBJ whole genome shotgun (WGS) entry which is preliminary data.</text>
</comment>
<feature type="coiled-coil region" evidence="1">
    <location>
        <begin position="59"/>
        <end position="86"/>
    </location>
</feature>
<keyword evidence="2" id="KW-1133">Transmembrane helix</keyword>
<reference evidence="3" key="2">
    <citation type="journal article" date="2021" name="PeerJ">
        <title>Extensive microbial diversity within the chicken gut microbiome revealed by metagenomics and culture.</title>
        <authorList>
            <person name="Gilroy R."/>
            <person name="Ravi A."/>
            <person name="Getino M."/>
            <person name="Pursley I."/>
            <person name="Horton D.L."/>
            <person name="Alikhan N.F."/>
            <person name="Baker D."/>
            <person name="Gharbi K."/>
            <person name="Hall N."/>
            <person name="Watson M."/>
            <person name="Adriaenssens E.M."/>
            <person name="Foster-Nyarko E."/>
            <person name="Jarju S."/>
            <person name="Secka A."/>
            <person name="Antonio M."/>
            <person name="Oren A."/>
            <person name="Chaudhuri R.R."/>
            <person name="La Ragione R."/>
            <person name="Hildebrand F."/>
            <person name="Pallen M.J."/>
        </authorList>
    </citation>
    <scope>NUCLEOTIDE SEQUENCE</scope>
    <source>
        <strain evidence="3">CHK165-10780</strain>
    </source>
</reference>
<dbReference type="AlphaFoldDB" id="A0A9D0YZV8"/>
<proteinExistence type="predicted"/>
<evidence type="ECO:0000256" key="1">
    <source>
        <dbReference type="SAM" id="Coils"/>
    </source>
</evidence>